<keyword evidence="2" id="KW-1185">Reference proteome</keyword>
<evidence type="ECO:0000313" key="1">
    <source>
        <dbReference type="EMBL" id="SDU42589.1"/>
    </source>
</evidence>
<accession>A0A1H2IEK4</accession>
<sequence length="260" mass="26034">MAEHTIFGADPYPGTLALATDGDPNIVVSNGFYTFTAGADGWTCVGARLYVPGSVSLGGPVAVGMWAYAGSSDGPDLSAEPVVEGIIADPVTGWNEVRWTGVEVTPGVPWWIGYDLGGGDYLAATDLSTGFIQAADGATVVLGEQTMIDLGSRAYFRIGAGATEGAGANGFGVDVIVDDQESPAVLLVPVSARHGHRAGSPALTQTHLLAPSSTRHAHRASSPALATQTGVPGTIGAGPAAAVPGTVQAGTSAGIPGVVR</sequence>
<organism evidence="1 2">
    <name type="scientific">Jiangella alkaliphila</name>
    <dbReference type="NCBI Taxonomy" id="419479"/>
    <lineage>
        <taxon>Bacteria</taxon>
        <taxon>Bacillati</taxon>
        <taxon>Actinomycetota</taxon>
        <taxon>Actinomycetes</taxon>
        <taxon>Jiangellales</taxon>
        <taxon>Jiangellaceae</taxon>
        <taxon>Jiangella</taxon>
    </lineage>
</organism>
<dbReference type="Proteomes" id="UP000182977">
    <property type="component" value="Chromosome I"/>
</dbReference>
<gene>
    <name evidence="1" type="ORF">SAMN04488563_1658</name>
</gene>
<dbReference type="RefSeq" id="WP_046771229.1">
    <property type="nucleotide sequence ID" value="NZ_LBMC01000040.1"/>
</dbReference>
<evidence type="ECO:0000313" key="2">
    <source>
        <dbReference type="Proteomes" id="UP000182977"/>
    </source>
</evidence>
<dbReference type="AlphaFoldDB" id="A0A1H2IEK4"/>
<proteinExistence type="predicted"/>
<protein>
    <submittedName>
        <fullName evidence="1">Uncharacterized protein</fullName>
    </submittedName>
</protein>
<dbReference type="STRING" id="419479.SAMN04488563_1658"/>
<name>A0A1H2IEK4_9ACTN</name>
<dbReference type="EMBL" id="LT629791">
    <property type="protein sequence ID" value="SDU42589.1"/>
    <property type="molecule type" value="Genomic_DNA"/>
</dbReference>
<reference evidence="2" key="1">
    <citation type="submission" date="2016-10" db="EMBL/GenBank/DDBJ databases">
        <authorList>
            <person name="Varghese N."/>
            <person name="Submissions S."/>
        </authorList>
    </citation>
    <scope>NUCLEOTIDE SEQUENCE [LARGE SCALE GENOMIC DNA]</scope>
    <source>
        <strain evidence="2">DSM 45079</strain>
    </source>
</reference>